<comment type="caution">
    <text evidence="3">The sequence shown here is derived from an EMBL/GenBank/DDBJ whole genome shotgun (WGS) entry which is preliminary data.</text>
</comment>
<gene>
    <name evidence="2" type="ORF">DFR66_10354</name>
    <name evidence="3" type="ORF">IQ02_00770</name>
</gene>
<keyword evidence="1" id="KW-0732">Signal</keyword>
<evidence type="ECO:0000256" key="1">
    <source>
        <dbReference type="SAM" id="SignalP"/>
    </source>
</evidence>
<evidence type="ECO:0000313" key="2">
    <source>
        <dbReference type="EMBL" id="RDI56874.1"/>
    </source>
</evidence>
<dbReference type="OrthoDB" id="9814760at2"/>
<dbReference type="Proteomes" id="UP000254518">
    <property type="component" value="Unassembled WGS sequence"/>
</dbReference>
<dbReference type="PROSITE" id="PS51257">
    <property type="entry name" value="PROKAR_LIPOPROTEIN"/>
    <property type="match status" value="1"/>
</dbReference>
<dbReference type="RefSeq" id="WP_114753508.1">
    <property type="nucleotide sequence ID" value="NZ_QQBA01000003.1"/>
</dbReference>
<keyword evidence="4" id="KW-1185">Reference proteome</keyword>
<dbReference type="EMBL" id="VLKX01000003">
    <property type="protein sequence ID" value="TWI49377.1"/>
    <property type="molecule type" value="Genomic_DNA"/>
</dbReference>
<evidence type="ECO:0000313" key="3">
    <source>
        <dbReference type="EMBL" id="TWI49377.1"/>
    </source>
</evidence>
<proteinExistence type="predicted"/>
<dbReference type="AlphaFoldDB" id="A0A562PY73"/>
<dbReference type="Gene3D" id="3.40.50.1820">
    <property type="entry name" value="alpha/beta hydrolase"/>
    <property type="match status" value="1"/>
</dbReference>
<organism evidence="3 5">
    <name type="scientific">Flavobacterium glaciei</name>
    <dbReference type="NCBI Taxonomy" id="386300"/>
    <lineage>
        <taxon>Bacteria</taxon>
        <taxon>Pseudomonadati</taxon>
        <taxon>Bacteroidota</taxon>
        <taxon>Flavobacteriia</taxon>
        <taxon>Flavobacteriales</taxon>
        <taxon>Flavobacteriaceae</taxon>
        <taxon>Flavobacterium</taxon>
    </lineage>
</organism>
<reference evidence="3" key="3">
    <citation type="submission" date="2019-07" db="EMBL/GenBank/DDBJ databases">
        <authorList>
            <person name="Whitman W."/>
            <person name="Huntemann M."/>
            <person name="Clum A."/>
            <person name="Pillay M."/>
            <person name="Palaniappan K."/>
            <person name="Varghese N."/>
            <person name="Mikhailova N."/>
            <person name="Stamatis D."/>
            <person name="Reddy T."/>
            <person name="Daum C."/>
            <person name="Shapiro N."/>
            <person name="Ivanova N."/>
            <person name="Kyrpides N."/>
            <person name="Woyke T."/>
        </authorList>
    </citation>
    <scope>NUCLEOTIDE SEQUENCE</scope>
    <source>
        <strain evidence="3">CGMCC 1.5380</strain>
    </source>
</reference>
<name>A0A562PY73_9FLAO</name>
<reference evidence="3 5" key="1">
    <citation type="journal article" date="2015" name="Stand. Genomic Sci.">
        <title>Genomic Encyclopedia of Bacterial and Archaeal Type Strains, Phase III: the genomes of soil and plant-associated and newly described type strains.</title>
        <authorList>
            <person name="Whitman W.B."/>
            <person name="Woyke T."/>
            <person name="Klenk H.P."/>
            <person name="Zhou Y."/>
            <person name="Lilburn T.G."/>
            <person name="Beck B.J."/>
            <person name="De Vos P."/>
            <person name="Vandamme P."/>
            <person name="Eisen J.A."/>
            <person name="Garrity G."/>
            <person name="Hugenholtz P."/>
            <person name="Kyrpides N.C."/>
        </authorList>
    </citation>
    <scope>NUCLEOTIDE SEQUENCE [LARGE SCALE GENOMIC DNA]</scope>
    <source>
        <strain evidence="3 5">CGMCC 1.5380</strain>
    </source>
</reference>
<reference evidence="2 4" key="2">
    <citation type="submission" date="2018-07" db="EMBL/GenBank/DDBJ databases">
        <title>Genomic Encyclopedia of Type Strains, Phase IV (KMG-IV): sequencing the most valuable type-strain genomes for metagenomic binning, comparative biology and taxonomic classification.</title>
        <authorList>
            <person name="Goeker M."/>
        </authorList>
    </citation>
    <scope>NUCLEOTIDE SEQUENCE [LARGE SCALE GENOMIC DNA]</scope>
    <source>
        <strain evidence="2 4">DSM 19728</strain>
    </source>
</reference>
<sequence length="258" mass="29518">MKIRLQIIVCLLFLSCTSNKKATSIKVSNQEFEVKSESANWLDSSRNRLIPVAIYTPIVKENIRNQQLVIVSHGYGENKPGANKSYSYLTKKLGSKGYYVVSIQHELPTDDLLPLTGIPQVVRRSNWERGAENILFVLNELKKIKPELDFKHVNLIGHSNGGDMTVLFAHKYPNLADKIISLDNRRMELPRNSQPKIYSLRSSDQSADEGVLPTVTEQKKFGIKIIKLPNTIHNDMNDRGNKRQKREINTYILDFLRE</sequence>
<feature type="chain" id="PRO_5022839465" evidence="1">
    <location>
        <begin position="23"/>
        <end position="258"/>
    </location>
</feature>
<evidence type="ECO:0000313" key="5">
    <source>
        <dbReference type="Proteomes" id="UP000321392"/>
    </source>
</evidence>
<dbReference type="SUPFAM" id="SSF53474">
    <property type="entry name" value="alpha/beta-Hydrolases"/>
    <property type="match status" value="1"/>
</dbReference>
<dbReference type="InterPro" id="IPR029058">
    <property type="entry name" value="AB_hydrolase_fold"/>
</dbReference>
<accession>A0A562PY73</accession>
<evidence type="ECO:0000313" key="4">
    <source>
        <dbReference type="Proteomes" id="UP000254518"/>
    </source>
</evidence>
<dbReference type="EMBL" id="QQBA01000003">
    <property type="protein sequence ID" value="RDI56874.1"/>
    <property type="molecule type" value="Genomic_DNA"/>
</dbReference>
<feature type="signal peptide" evidence="1">
    <location>
        <begin position="1"/>
        <end position="22"/>
    </location>
</feature>
<dbReference type="Proteomes" id="UP000321392">
    <property type="component" value="Unassembled WGS sequence"/>
</dbReference>
<protein>
    <submittedName>
        <fullName evidence="3">Chlorophyllase-like protein</fullName>
    </submittedName>
</protein>